<name>A0A1G8WNY3_9BACT</name>
<gene>
    <name evidence="1" type="ORF">SAMN05421823_101143</name>
</gene>
<dbReference type="AlphaFoldDB" id="A0A1G8WNY3"/>
<dbReference type="NCBIfam" id="TIGR03519">
    <property type="entry name" value="T9SS_PorP_fam"/>
    <property type="match status" value="1"/>
</dbReference>
<accession>A0A1G8WNY3</accession>
<dbReference type="InterPro" id="IPR019861">
    <property type="entry name" value="PorP/SprF_Bacteroidetes"/>
</dbReference>
<dbReference type="STRING" id="1075417.SAMN05421823_101143"/>
<evidence type="ECO:0000313" key="1">
    <source>
        <dbReference type="EMBL" id="SDJ80059.1"/>
    </source>
</evidence>
<organism evidence="1 2">
    <name type="scientific">Catalinimonas alkaloidigena</name>
    <dbReference type="NCBI Taxonomy" id="1075417"/>
    <lineage>
        <taxon>Bacteria</taxon>
        <taxon>Pseudomonadati</taxon>
        <taxon>Bacteroidota</taxon>
        <taxon>Cytophagia</taxon>
        <taxon>Cytophagales</taxon>
        <taxon>Catalimonadaceae</taxon>
        <taxon>Catalinimonas</taxon>
    </lineage>
</organism>
<evidence type="ECO:0000313" key="2">
    <source>
        <dbReference type="Proteomes" id="UP000198510"/>
    </source>
</evidence>
<dbReference type="Pfam" id="PF11751">
    <property type="entry name" value="PorP_SprF"/>
    <property type="match status" value="1"/>
</dbReference>
<dbReference type="Proteomes" id="UP000198510">
    <property type="component" value="Unassembled WGS sequence"/>
</dbReference>
<reference evidence="1 2" key="1">
    <citation type="submission" date="2016-10" db="EMBL/GenBank/DDBJ databases">
        <authorList>
            <person name="de Groot N.N."/>
        </authorList>
    </citation>
    <scope>NUCLEOTIDE SEQUENCE [LARGE SCALE GENOMIC DNA]</scope>
    <source>
        <strain evidence="1 2">DSM 25186</strain>
    </source>
</reference>
<proteinExistence type="predicted"/>
<dbReference type="EMBL" id="FNFO01000001">
    <property type="protein sequence ID" value="SDJ80059.1"/>
    <property type="molecule type" value="Genomic_DNA"/>
</dbReference>
<protein>
    <submittedName>
        <fullName evidence="1">Type IX secretion system membrane protein, PorP/SprF family</fullName>
    </submittedName>
</protein>
<sequence length="330" mass="37332">MWGGTVLAQDPQFSQYYAAPLYHNPAFAGGAGRDRFVLNYRNQWPSIPGAFVTYAFSYDHYARKYNSGFGISATTDKAGSGNLRSSSLGAAYAYQLALNRVWMVRAGLQFGYAFRNIDYFRLTFGDQVDPRGFAQRPTNDMTQFNIENIGYFDVSSGFLLYSRQFWFGMGAHHMNEPNQSLVESNSGLPMRMTFTAGTVIPLQSRVIRSRNIRKGLEPDKSLTPSVLYKFQGEFDQMDIGCYIYYKPLAVGFWYRGLPVKNYRQGLYNHDAVVLLLGVKQPNYRIGYSYDLTISGLGANTGGAHEISLTYEFDTKVKLKKKPKLIPCPKF</sequence>
<keyword evidence="2" id="KW-1185">Reference proteome</keyword>